<dbReference type="EMBL" id="CP028487">
    <property type="protein sequence ID" value="AVX40561.1"/>
    <property type="molecule type" value="Genomic_DNA"/>
</dbReference>
<accession>A0ABM6V0N8</accession>
<keyword evidence="3" id="KW-1185">Reference proteome</keyword>
<evidence type="ECO:0000256" key="1">
    <source>
        <dbReference type="SAM" id="Coils"/>
    </source>
</evidence>
<evidence type="ECO:0000313" key="3">
    <source>
        <dbReference type="Proteomes" id="UP000240908"/>
    </source>
</evidence>
<keyword evidence="1" id="KW-0175">Coiled coil</keyword>
<gene>
    <name evidence="2" type="ORF">DA391_21105</name>
</gene>
<proteinExistence type="predicted"/>
<name>A0ABM6V0N8_9GAMM</name>
<protein>
    <submittedName>
        <fullName evidence="2">Type III secretion protein</fullName>
    </submittedName>
</protein>
<feature type="coiled-coil region" evidence="1">
    <location>
        <begin position="13"/>
        <end position="47"/>
    </location>
</feature>
<organism evidence="2 3">
    <name type="scientific">Yersinia massiliensis</name>
    <dbReference type="NCBI Taxonomy" id="419257"/>
    <lineage>
        <taxon>Bacteria</taxon>
        <taxon>Pseudomonadati</taxon>
        <taxon>Pseudomonadota</taxon>
        <taxon>Gammaproteobacteria</taxon>
        <taxon>Enterobacterales</taxon>
        <taxon>Yersiniaceae</taxon>
        <taxon>Yersinia</taxon>
    </lineage>
</organism>
<evidence type="ECO:0000313" key="2">
    <source>
        <dbReference type="EMBL" id="AVX40561.1"/>
    </source>
</evidence>
<sequence>MLARLLALRQRKEHRLRQQLVNLRHEYQQQEQRLADCRLERQQLCQQLRTLAQWRGKLLPEQADEQRVLQHTLYQAERQRQKQIGEEVALGRQKRAAIESQLVLLRGNQREQEKLRIMISDESYRY</sequence>
<reference evidence="3" key="1">
    <citation type="journal article" date="2018" name="Genome Announc.">
        <title>First complete genome sequence of Yersinia massiliensis.</title>
        <authorList>
            <person name="Thomas M.C."/>
            <person name="Arling V."/>
            <person name="Goji N."/>
            <person name="Janzen T.W."/>
            <person name="Duceppe M.-O."/>
            <person name="Mathews A."/>
            <person name="Carrillo C."/>
            <person name="Amoako K."/>
        </authorList>
    </citation>
    <scope>NUCLEOTIDE SEQUENCE [LARGE SCALE GENOMIC DNA]</scope>
    <source>
        <strain evidence="3">GTA</strain>
    </source>
</reference>
<dbReference type="Proteomes" id="UP000240908">
    <property type="component" value="Chromosome"/>
</dbReference>